<protein>
    <recommendedName>
        <fullName evidence="1">citrate lyase holo-[acyl-carrier protein] synthase</fullName>
        <ecNumber evidence="1">2.7.7.61</ecNumber>
    </recommendedName>
</protein>
<name>A0A1D8GFC0_9FIRM</name>
<sequence>MTINNDMLLKILESREQRAVYQNTLIQKHHSSLVSFTLNIPGPEKDSLLFRKIHHEGMSTLQRAINDQTVIVFQESKFLETGPEGYICTNMDGIRLKHLTTHIESTHPLGRVFDFDVFDDQLVKIGRIDIGYSERTCLLCSQNAYICRREQNHSLSELLEKINTMAMDYFE</sequence>
<dbReference type="NCBIfam" id="TIGR03124">
    <property type="entry name" value="citrate_citX"/>
    <property type="match status" value="1"/>
</dbReference>
<dbReference type="EMBL" id="CP017269">
    <property type="protein sequence ID" value="AOT69595.1"/>
    <property type="molecule type" value="Genomic_DNA"/>
</dbReference>
<evidence type="ECO:0000256" key="3">
    <source>
        <dbReference type="ARBA" id="ARBA00022695"/>
    </source>
</evidence>
<keyword evidence="2" id="KW-0808">Transferase</keyword>
<evidence type="ECO:0000256" key="4">
    <source>
        <dbReference type="ARBA" id="ARBA00048574"/>
    </source>
</evidence>
<dbReference type="GO" id="GO:0051191">
    <property type="term" value="P:prosthetic group biosynthetic process"/>
    <property type="evidence" value="ECO:0007669"/>
    <property type="project" value="InterPro"/>
</dbReference>
<proteinExistence type="predicted"/>
<gene>
    <name evidence="5" type="ORF">Gferi_08385</name>
</gene>
<comment type="catalytic activity">
    <reaction evidence="4">
        <text>apo-[citrate lyase ACP] + 2'-(5''-triphospho-alpha-D-ribosyl)-3'-dephospho-CoA = holo-[citrate lyase ACP] + diphosphate</text>
        <dbReference type="Rhea" id="RHEA:16333"/>
        <dbReference type="Rhea" id="RHEA-COMP:10157"/>
        <dbReference type="Rhea" id="RHEA-COMP:10158"/>
        <dbReference type="ChEBI" id="CHEBI:29999"/>
        <dbReference type="ChEBI" id="CHEBI:33019"/>
        <dbReference type="ChEBI" id="CHEBI:61378"/>
        <dbReference type="ChEBI" id="CHEBI:82683"/>
        <dbReference type="EC" id="2.7.7.61"/>
    </reaction>
</comment>
<dbReference type="RefSeq" id="WP_069975452.1">
    <property type="nucleotide sequence ID" value="NZ_CP017269.1"/>
</dbReference>
<accession>A0A1D8GFC0</accession>
<keyword evidence="3" id="KW-0548">Nucleotidyltransferase</keyword>
<evidence type="ECO:0000313" key="5">
    <source>
        <dbReference type="EMBL" id="AOT69595.1"/>
    </source>
</evidence>
<evidence type="ECO:0000256" key="2">
    <source>
        <dbReference type="ARBA" id="ARBA00022679"/>
    </source>
</evidence>
<dbReference type="KEGG" id="gfe:Gferi_08385"/>
<keyword evidence="6" id="KW-1185">Reference proteome</keyword>
<dbReference type="EC" id="2.7.7.61" evidence="1"/>
<dbReference type="InterPro" id="IPR005551">
    <property type="entry name" value="CitX"/>
</dbReference>
<dbReference type="Proteomes" id="UP000095743">
    <property type="component" value="Chromosome"/>
</dbReference>
<evidence type="ECO:0000313" key="6">
    <source>
        <dbReference type="Proteomes" id="UP000095743"/>
    </source>
</evidence>
<reference evidence="5 6" key="1">
    <citation type="submission" date="2016-09" db="EMBL/GenBank/DDBJ databases">
        <title>Genomic analysis reveals versatility of anaerobic energy metabolism of Geosporobacter ferrireducens IRF9 of phylum Firmicutes.</title>
        <authorList>
            <person name="Kim S.-J."/>
        </authorList>
    </citation>
    <scope>NUCLEOTIDE SEQUENCE [LARGE SCALE GENOMIC DNA]</scope>
    <source>
        <strain evidence="5 6">IRF9</strain>
    </source>
</reference>
<dbReference type="GO" id="GO:0050519">
    <property type="term" value="F:holo-citrate lyase synthase activity"/>
    <property type="evidence" value="ECO:0007669"/>
    <property type="project" value="UniProtKB-EC"/>
</dbReference>
<dbReference type="STRING" id="1424294.Gferi_08385"/>
<dbReference type="AlphaFoldDB" id="A0A1D8GFC0"/>
<organism evidence="5 6">
    <name type="scientific">Geosporobacter ferrireducens</name>
    <dbReference type="NCBI Taxonomy" id="1424294"/>
    <lineage>
        <taxon>Bacteria</taxon>
        <taxon>Bacillati</taxon>
        <taxon>Bacillota</taxon>
        <taxon>Clostridia</taxon>
        <taxon>Peptostreptococcales</taxon>
        <taxon>Thermotaleaceae</taxon>
        <taxon>Geosporobacter</taxon>
    </lineage>
</organism>
<evidence type="ECO:0000256" key="1">
    <source>
        <dbReference type="ARBA" id="ARBA00012524"/>
    </source>
</evidence>
<dbReference type="Pfam" id="PF03802">
    <property type="entry name" value="CitX"/>
    <property type="match status" value="1"/>
</dbReference>
<dbReference type="OrthoDB" id="3196716at2"/>